<sequence length="109" mass="12342">MQNRSLRFTASWEKYLLILAGFFSSGVVTWIAANREQFDKFTKLYATQGLLVLSFVIGIVCYYRESRKQGKVRLKFAAATLFFVAAVMIGALIGQIYQTGADPWQLFAL</sequence>
<comment type="caution">
    <text evidence="3">The sequence shown here is derived from an EMBL/GenBank/DDBJ whole genome shotgun (WGS) entry which is preliminary data.</text>
</comment>
<feature type="transmembrane region" description="Helical" evidence="1">
    <location>
        <begin position="76"/>
        <end position="97"/>
    </location>
</feature>
<evidence type="ECO:0000313" key="3">
    <source>
        <dbReference type="EMBL" id="KGQ70619.1"/>
    </source>
</evidence>
<accession>A0A0A3BAP0</accession>
<evidence type="ECO:0000259" key="2">
    <source>
        <dbReference type="Pfam" id="PF09925"/>
    </source>
</evidence>
<keyword evidence="1" id="KW-0812">Transmembrane</keyword>
<gene>
    <name evidence="3" type="ORF">OA57_04345</name>
</gene>
<reference evidence="3 4" key="1">
    <citation type="submission" date="2014-11" db="EMBL/GenBank/DDBJ databases">
        <title>Draft genome sequence of Chelonobacter oris 1662T, associated with respiratory disease in Hermann's Tortoises.</title>
        <authorList>
            <person name="Kudirkiene E."/>
            <person name="Hansen M.J."/>
            <person name="Bojesen A.M."/>
        </authorList>
    </citation>
    <scope>NUCLEOTIDE SEQUENCE [LARGE SCALE GENOMIC DNA]</scope>
    <source>
        <strain evidence="3 4">1662</strain>
    </source>
</reference>
<name>A0A0A3BAP0_9PAST</name>
<evidence type="ECO:0000313" key="4">
    <source>
        <dbReference type="Proteomes" id="UP000030380"/>
    </source>
</evidence>
<evidence type="ECO:0000256" key="1">
    <source>
        <dbReference type="SAM" id="Phobius"/>
    </source>
</evidence>
<dbReference type="Proteomes" id="UP000030380">
    <property type="component" value="Unassembled WGS sequence"/>
</dbReference>
<feature type="domain" description="DUF2157" evidence="2">
    <location>
        <begin position="22"/>
        <end position="109"/>
    </location>
</feature>
<dbReference type="RefSeq" id="WP_034613974.1">
    <property type="nucleotide sequence ID" value="NZ_JSUM01000006.1"/>
</dbReference>
<protein>
    <recommendedName>
        <fullName evidence="2">DUF2157 domain-containing protein</fullName>
    </recommendedName>
</protein>
<dbReference type="STRING" id="505317.OA57_04345"/>
<organism evidence="3 4">
    <name type="scientific">Chelonobacter oris</name>
    <dbReference type="NCBI Taxonomy" id="505317"/>
    <lineage>
        <taxon>Bacteria</taxon>
        <taxon>Pseudomonadati</taxon>
        <taxon>Pseudomonadota</taxon>
        <taxon>Gammaproteobacteria</taxon>
        <taxon>Pasteurellales</taxon>
        <taxon>Pasteurellaceae</taxon>
        <taxon>Chelonobacter</taxon>
    </lineage>
</organism>
<keyword evidence="1" id="KW-1133">Transmembrane helix</keyword>
<feature type="transmembrane region" description="Helical" evidence="1">
    <location>
        <begin position="12"/>
        <end position="33"/>
    </location>
</feature>
<keyword evidence="1" id="KW-0472">Membrane</keyword>
<keyword evidence="4" id="KW-1185">Reference proteome</keyword>
<dbReference type="OrthoDB" id="327621at2"/>
<dbReference type="AlphaFoldDB" id="A0A0A3BAP0"/>
<dbReference type="Pfam" id="PF09925">
    <property type="entry name" value="DUF2157"/>
    <property type="match status" value="1"/>
</dbReference>
<proteinExistence type="predicted"/>
<dbReference type="InterPro" id="IPR018677">
    <property type="entry name" value="DUF2157"/>
</dbReference>
<dbReference type="EMBL" id="JSUM01000006">
    <property type="protein sequence ID" value="KGQ70619.1"/>
    <property type="molecule type" value="Genomic_DNA"/>
</dbReference>
<feature type="transmembrane region" description="Helical" evidence="1">
    <location>
        <begin position="45"/>
        <end position="64"/>
    </location>
</feature>